<dbReference type="KEGG" id="plan:A1s21148_00010"/>
<evidence type="ECO:0000313" key="1">
    <source>
        <dbReference type="EMBL" id="ASY09977.1"/>
    </source>
</evidence>
<dbReference type="EMBL" id="CP016769">
    <property type="protein sequence ID" value="ASY09977.1"/>
    <property type="molecule type" value="Genomic_DNA"/>
</dbReference>
<gene>
    <name evidence="1" type="ORF">A1s21148_00010</name>
</gene>
<dbReference type="AlphaFoldDB" id="A0AAD0DXN1"/>
<accession>A0AAD0DXN1</accession>
<keyword evidence="2" id="KW-1185">Reference proteome</keyword>
<organism evidence="1 2">
    <name type="scientific">Candidatus Planktophila lacus</name>
    <dbReference type="NCBI Taxonomy" id="1884913"/>
    <lineage>
        <taxon>Bacteria</taxon>
        <taxon>Bacillati</taxon>
        <taxon>Actinomycetota</taxon>
        <taxon>Actinomycetes</taxon>
        <taxon>Candidatus Nanopelagicales</taxon>
        <taxon>Candidatus Nanopelagicaceae</taxon>
        <taxon>Candidatus Planktophila</taxon>
    </lineage>
</organism>
<sequence>MVREAVNTHRNAGFVHNFPTSKNASEQDFPYLSTDIHGGYYYYLYIQETRPQANPTAFKSLKTQLTKNLPAVQDFQLKKKRVTA</sequence>
<reference evidence="1 2" key="1">
    <citation type="submission" date="2016-07" db="EMBL/GenBank/DDBJ databases">
        <title>High microdiversification within the ubiquitous acI lineage of Actinobacteria.</title>
        <authorList>
            <person name="Neuenschwander S.M."/>
            <person name="Salcher M."/>
            <person name="Ghai R."/>
            <person name="Pernthaler J."/>
        </authorList>
    </citation>
    <scope>NUCLEOTIDE SEQUENCE [LARGE SCALE GENOMIC DNA]</scope>
    <source>
        <strain evidence="1">MMS-21-148</strain>
    </source>
</reference>
<dbReference type="Proteomes" id="UP000217144">
    <property type="component" value="Chromosome"/>
</dbReference>
<protein>
    <submittedName>
        <fullName evidence="1">Uncharacterized protein</fullName>
    </submittedName>
</protein>
<evidence type="ECO:0000313" key="2">
    <source>
        <dbReference type="Proteomes" id="UP000217144"/>
    </source>
</evidence>
<name>A0AAD0DXN1_9ACTN</name>
<proteinExistence type="predicted"/>